<proteinExistence type="predicted"/>
<dbReference type="Gene3D" id="2.60.210.10">
    <property type="entry name" value="Apoptosis, Tumor Necrosis Factor Receptor Associated Protein 2, Chain A"/>
    <property type="match status" value="1"/>
</dbReference>
<sequence>MDSLIIQPLTAKSLLHVTRYRLKCTIMDFTDLVAKRDSVYILSQEYKISDTEKVRVAIYNSQTAPDNQNFMSVQVSVQSSTREVLTAGLILAILTENNSRANWQDFDRFRDISPDDGFEAINFLNMDTVLEQHPNWVRNDTLILRVNLFLDSCNKTEPILLFDDGPTDVLRRLLDVYYKLFYEGLKGNKRDYALCLFQDGKEFALQAFHNNVLQIGLKLGKDAEVAKIIVYKL</sequence>
<dbReference type="AlphaFoldDB" id="A0A7R8Z3N7"/>
<dbReference type="InterPro" id="IPR008974">
    <property type="entry name" value="TRAF-like"/>
</dbReference>
<gene>
    <name evidence="1" type="ORF">HERILL_LOCUS14557</name>
</gene>
<name>A0A7R8Z3N7_HERIL</name>
<keyword evidence="2" id="KW-1185">Reference proteome</keyword>
<dbReference type="InParanoid" id="A0A7R8Z3N7"/>
<reference evidence="1 2" key="1">
    <citation type="submission" date="2020-11" db="EMBL/GenBank/DDBJ databases">
        <authorList>
            <person name="Wallbank WR R."/>
            <person name="Pardo Diaz C."/>
            <person name="Kozak K."/>
            <person name="Martin S."/>
            <person name="Jiggins C."/>
            <person name="Moest M."/>
            <person name="Warren A I."/>
            <person name="Generalovic N T."/>
            <person name="Byers J.R.P. K."/>
            <person name="Montejo-Kovacevich G."/>
            <person name="Yen C E."/>
        </authorList>
    </citation>
    <scope>NUCLEOTIDE SEQUENCE [LARGE SCALE GENOMIC DNA]</scope>
</reference>
<dbReference type="EMBL" id="LR899014">
    <property type="protein sequence ID" value="CAD7092177.1"/>
    <property type="molecule type" value="Genomic_DNA"/>
</dbReference>
<dbReference type="SUPFAM" id="SSF49599">
    <property type="entry name" value="TRAF domain-like"/>
    <property type="match status" value="1"/>
</dbReference>
<protein>
    <submittedName>
        <fullName evidence="1">Uncharacterized protein</fullName>
    </submittedName>
</protein>
<accession>A0A7R8Z3N7</accession>
<evidence type="ECO:0000313" key="1">
    <source>
        <dbReference type="EMBL" id="CAD7092177.1"/>
    </source>
</evidence>
<dbReference type="Proteomes" id="UP000594454">
    <property type="component" value="Chromosome 6"/>
</dbReference>
<evidence type="ECO:0000313" key="2">
    <source>
        <dbReference type="Proteomes" id="UP000594454"/>
    </source>
</evidence>
<organism evidence="1 2">
    <name type="scientific">Hermetia illucens</name>
    <name type="common">Black soldier fly</name>
    <dbReference type="NCBI Taxonomy" id="343691"/>
    <lineage>
        <taxon>Eukaryota</taxon>
        <taxon>Metazoa</taxon>
        <taxon>Ecdysozoa</taxon>
        <taxon>Arthropoda</taxon>
        <taxon>Hexapoda</taxon>
        <taxon>Insecta</taxon>
        <taxon>Pterygota</taxon>
        <taxon>Neoptera</taxon>
        <taxon>Endopterygota</taxon>
        <taxon>Diptera</taxon>
        <taxon>Brachycera</taxon>
        <taxon>Stratiomyomorpha</taxon>
        <taxon>Stratiomyidae</taxon>
        <taxon>Hermetiinae</taxon>
        <taxon>Hermetia</taxon>
    </lineage>
</organism>